<evidence type="ECO:0000313" key="5">
    <source>
        <dbReference type="Proteomes" id="UP000198983"/>
    </source>
</evidence>
<gene>
    <name evidence="4" type="ORF">SAMN04489717_1160</name>
</gene>
<evidence type="ECO:0000256" key="2">
    <source>
        <dbReference type="SAM" id="MobiDB-lite"/>
    </source>
</evidence>
<dbReference type="AlphaFoldDB" id="A0A1H1NAW9"/>
<dbReference type="OrthoDB" id="151099at2"/>
<feature type="domain" description="FHA" evidence="3">
    <location>
        <begin position="204"/>
        <end position="257"/>
    </location>
</feature>
<sequence>MGVFRRFERGLEGLVTGTFARVFRSAVQPVEIASALQRELDNSAQVLSRESSLVPNDFVVELSPSDHERLAPYEQTLSKELAEVVSRHAGNQSYAFTGPVTVSFERQDGLSTGRFRVRSSAVAQVTPGRRQPPPDHRQGPGGPPRGPGRRPGPGQGNAPGYAPSGNGSSGSPGGPGGPGQRRAPAPAPYLEVNGQRHPLEPPGAVLGRGTEADLRITDPGVSRRHAEIRVVQEGPRYTVTIHDLGSTNGIVVNGQRVDYAPLREGSQILLGNTLLVLRHPDGAQR</sequence>
<keyword evidence="5" id="KW-1185">Reference proteome</keyword>
<dbReference type="CDD" id="cd00060">
    <property type="entry name" value="FHA"/>
    <property type="match status" value="1"/>
</dbReference>
<reference evidence="4 5" key="1">
    <citation type="submission" date="2016-10" db="EMBL/GenBank/DDBJ databases">
        <authorList>
            <person name="de Groot N.N."/>
        </authorList>
    </citation>
    <scope>NUCLEOTIDE SEQUENCE [LARGE SCALE GENOMIC DNA]</scope>
    <source>
        <strain evidence="4 5">DSM 22024</strain>
    </source>
</reference>
<dbReference type="InterPro" id="IPR022128">
    <property type="entry name" value="FhaA_N"/>
</dbReference>
<feature type="compositionally biased region" description="Gly residues" evidence="2">
    <location>
        <begin position="167"/>
        <end position="179"/>
    </location>
</feature>
<keyword evidence="1" id="KW-0597">Phosphoprotein</keyword>
<name>A0A1H1NAW9_9ACTN</name>
<accession>A0A1H1NAW9</accession>
<dbReference type="InterPro" id="IPR008984">
    <property type="entry name" value="SMAD_FHA_dom_sf"/>
</dbReference>
<dbReference type="InterPro" id="IPR050923">
    <property type="entry name" value="Cell_Proc_Reg/RNA_Proc"/>
</dbReference>
<dbReference type="Pfam" id="PF12401">
    <property type="entry name" value="FhaA_N"/>
    <property type="match status" value="1"/>
</dbReference>
<dbReference type="EMBL" id="LT629732">
    <property type="protein sequence ID" value="SDR95905.1"/>
    <property type="molecule type" value="Genomic_DNA"/>
</dbReference>
<proteinExistence type="predicted"/>
<dbReference type="PANTHER" id="PTHR23308">
    <property type="entry name" value="NUCLEAR INHIBITOR OF PROTEIN PHOSPHATASE-1"/>
    <property type="match status" value="1"/>
</dbReference>
<dbReference type="Gene3D" id="2.60.200.20">
    <property type="match status" value="1"/>
</dbReference>
<dbReference type="Proteomes" id="UP000198983">
    <property type="component" value="Chromosome I"/>
</dbReference>
<evidence type="ECO:0000313" key="4">
    <source>
        <dbReference type="EMBL" id="SDR95905.1"/>
    </source>
</evidence>
<dbReference type="InterPro" id="IPR000253">
    <property type="entry name" value="FHA_dom"/>
</dbReference>
<dbReference type="InterPro" id="IPR042287">
    <property type="entry name" value="FhaA_N_sf"/>
</dbReference>
<dbReference type="PROSITE" id="PS50006">
    <property type="entry name" value="FHA_DOMAIN"/>
    <property type="match status" value="1"/>
</dbReference>
<dbReference type="SUPFAM" id="SSF49879">
    <property type="entry name" value="SMAD/FHA domain"/>
    <property type="match status" value="1"/>
</dbReference>
<evidence type="ECO:0000256" key="1">
    <source>
        <dbReference type="ARBA" id="ARBA00022553"/>
    </source>
</evidence>
<protein>
    <submittedName>
        <fullName evidence="4">FHA domain-containing protein</fullName>
    </submittedName>
</protein>
<dbReference type="Gene3D" id="3.30.2320.60">
    <property type="entry name" value="FhaA, phosphopeptide-binding domain (DUF3662)"/>
    <property type="match status" value="1"/>
</dbReference>
<dbReference type="STRING" id="117157.SAMN04489717_1160"/>
<evidence type="ECO:0000259" key="3">
    <source>
        <dbReference type="PROSITE" id="PS50006"/>
    </source>
</evidence>
<organism evidence="4 5">
    <name type="scientific">Actinopolymorpha singaporensis</name>
    <dbReference type="NCBI Taxonomy" id="117157"/>
    <lineage>
        <taxon>Bacteria</taxon>
        <taxon>Bacillati</taxon>
        <taxon>Actinomycetota</taxon>
        <taxon>Actinomycetes</taxon>
        <taxon>Propionibacteriales</taxon>
        <taxon>Actinopolymorphaceae</taxon>
        <taxon>Actinopolymorpha</taxon>
    </lineage>
</organism>
<dbReference type="SMART" id="SM00240">
    <property type="entry name" value="FHA"/>
    <property type="match status" value="1"/>
</dbReference>
<feature type="region of interest" description="Disordered" evidence="2">
    <location>
        <begin position="113"/>
        <end position="207"/>
    </location>
</feature>
<dbReference type="Pfam" id="PF00498">
    <property type="entry name" value="FHA"/>
    <property type="match status" value="1"/>
</dbReference>